<organism evidence="2 3">
    <name type="scientific">Alienimonas chondri</name>
    <dbReference type="NCBI Taxonomy" id="2681879"/>
    <lineage>
        <taxon>Bacteria</taxon>
        <taxon>Pseudomonadati</taxon>
        <taxon>Planctomycetota</taxon>
        <taxon>Planctomycetia</taxon>
        <taxon>Planctomycetales</taxon>
        <taxon>Planctomycetaceae</taxon>
        <taxon>Alienimonas</taxon>
    </lineage>
</organism>
<keyword evidence="1" id="KW-0812">Transmembrane</keyword>
<reference evidence="2 3" key="1">
    <citation type="journal article" date="2020" name="Syst. Appl. Microbiol.">
        <title>Alienimonas chondri sp. nov., a novel planctomycete isolated from the biofilm of the red alga Chondrus crispus.</title>
        <authorList>
            <person name="Vitorino I."/>
            <person name="Albuquerque L."/>
            <person name="Wiegand S."/>
            <person name="Kallscheuer N."/>
            <person name="da Costa M.S."/>
            <person name="Lobo-da-Cunha A."/>
            <person name="Jogler C."/>
            <person name="Lage O.M."/>
        </authorList>
    </citation>
    <scope>NUCLEOTIDE SEQUENCE [LARGE SCALE GENOMIC DNA]</scope>
    <source>
        <strain evidence="2 3">LzC2</strain>
    </source>
</reference>
<proteinExistence type="predicted"/>
<accession>A0ABX1VEU2</accession>
<keyword evidence="3" id="KW-1185">Reference proteome</keyword>
<feature type="transmembrane region" description="Helical" evidence="1">
    <location>
        <begin position="74"/>
        <end position="92"/>
    </location>
</feature>
<evidence type="ECO:0000313" key="3">
    <source>
        <dbReference type="Proteomes" id="UP000609651"/>
    </source>
</evidence>
<sequence length="202" mass="20326">MFTLYAALALVGGTLLLCQVVMTLLGLGGDFDGDFDVDADMDLDFDAGDADPGDAGAGDHEHGHGGHGSFVSALSLRALTAAATFAGLAGLIGSELQWAFWITGGAAAFAGLAGLLAVSWVMGQLHKLGADGTVNTDGVAGCYGTVYVRVPGERAGLGKVQLEYAGRTVEMAATTDGPELPSGTPIIVREVTGPDTADVAAI</sequence>
<dbReference type="Proteomes" id="UP000609651">
    <property type="component" value="Unassembled WGS sequence"/>
</dbReference>
<evidence type="ECO:0008006" key="4">
    <source>
        <dbReference type="Google" id="ProtNLM"/>
    </source>
</evidence>
<evidence type="ECO:0000313" key="2">
    <source>
        <dbReference type="EMBL" id="NNJ26030.1"/>
    </source>
</evidence>
<protein>
    <recommendedName>
        <fullName evidence="4">NfeD-like C-terminal domain-containing protein</fullName>
    </recommendedName>
</protein>
<dbReference type="EMBL" id="WTPX01000059">
    <property type="protein sequence ID" value="NNJ26030.1"/>
    <property type="molecule type" value="Genomic_DNA"/>
</dbReference>
<dbReference type="Gene3D" id="2.40.50.140">
    <property type="entry name" value="Nucleic acid-binding proteins"/>
    <property type="match status" value="1"/>
</dbReference>
<dbReference type="RefSeq" id="WP_171186638.1">
    <property type="nucleotide sequence ID" value="NZ_WTPX01000059.1"/>
</dbReference>
<dbReference type="InterPro" id="IPR012340">
    <property type="entry name" value="NA-bd_OB-fold"/>
</dbReference>
<keyword evidence="1" id="KW-0472">Membrane</keyword>
<keyword evidence="1" id="KW-1133">Transmembrane helix</keyword>
<name>A0ABX1VEU2_9PLAN</name>
<evidence type="ECO:0000256" key="1">
    <source>
        <dbReference type="SAM" id="Phobius"/>
    </source>
</evidence>
<comment type="caution">
    <text evidence="2">The sequence shown here is derived from an EMBL/GenBank/DDBJ whole genome shotgun (WGS) entry which is preliminary data.</text>
</comment>
<feature type="transmembrane region" description="Helical" evidence="1">
    <location>
        <begin position="98"/>
        <end position="118"/>
    </location>
</feature>
<feature type="transmembrane region" description="Helical" evidence="1">
    <location>
        <begin position="6"/>
        <end position="27"/>
    </location>
</feature>
<gene>
    <name evidence="2" type="ORF">LzC2_21090</name>
</gene>